<keyword evidence="2" id="KW-1003">Cell membrane</keyword>
<comment type="similarity">
    <text evidence="6">Belongs to the ABC-4 integral membrane protein family.</text>
</comment>
<evidence type="ECO:0000256" key="5">
    <source>
        <dbReference type="ARBA" id="ARBA00023136"/>
    </source>
</evidence>
<feature type="transmembrane region" description="Helical" evidence="7">
    <location>
        <begin position="103"/>
        <end position="123"/>
    </location>
</feature>
<evidence type="ECO:0000313" key="11">
    <source>
        <dbReference type="Proteomes" id="UP000432350"/>
    </source>
</evidence>
<feature type="transmembrane region" description="Helical" evidence="7">
    <location>
        <begin position="184"/>
        <end position="209"/>
    </location>
</feature>
<dbReference type="PANTHER" id="PTHR30572">
    <property type="entry name" value="MEMBRANE COMPONENT OF TRANSPORTER-RELATED"/>
    <property type="match status" value="1"/>
</dbReference>
<dbReference type="Pfam" id="PF12704">
    <property type="entry name" value="MacB_PCD"/>
    <property type="match status" value="1"/>
</dbReference>
<dbReference type="Proteomes" id="UP000432350">
    <property type="component" value="Unassembled WGS sequence"/>
</dbReference>
<dbReference type="EMBL" id="CABWMV010000024">
    <property type="protein sequence ID" value="VXC88312.1"/>
    <property type="molecule type" value="Genomic_DNA"/>
</dbReference>
<feature type="transmembrane region" description="Helical" evidence="7">
    <location>
        <begin position="46"/>
        <end position="66"/>
    </location>
</feature>
<dbReference type="InterPro" id="IPR025857">
    <property type="entry name" value="MacB_PCD"/>
</dbReference>
<dbReference type="RefSeq" id="WP_312349865.1">
    <property type="nucleotide sequence ID" value="NZ_DAMAHB010000010.1"/>
</dbReference>
<evidence type="ECO:0000256" key="7">
    <source>
        <dbReference type="SAM" id="Phobius"/>
    </source>
</evidence>
<organism evidence="10 11">
    <name type="scientific">Sphingobacterium multivorum</name>
    <dbReference type="NCBI Taxonomy" id="28454"/>
    <lineage>
        <taxon>Bacteria</taxon>
        <taxon>Pseudomonadati</taxon>
        <taxon>Bacteroidota</taxon>
        <taxon>Sphingobacteriia</taxon>
        <taxon>Sphingobacteriales</taxon>
        <taxon>Sphingobacteriaceae</taxon>
        <taxon>Sphingobacterium</taxon>
    </lineage>
</organism>
<protein>
    <submittedName>
        <fullName evidence="10">Macrolide export ATP-binding/permease protein MacB</fullName>
        <ecNumber evidence="10">3.6.3.-</ecNumber>
    </submittedName>
</protein>
<reference evidence="10 11" key="1">
    <citation type="submission" date="2019-10" db="EMBL/GenBank/DDBJ databases">
        <authorList>
            <person name="Karimi E."/>
        </authorList>
    </citation>
    <scope>NUCLEOTIDE SEQUENCE [LARGE SCALE GENOMIC DNA]</scope>
    <source>
        <strain evidence="10">Sphingobacterium sp. 8BC</strain>
    </source>
</reference>
<evidence type="ECO:0000259" key="9">
    <source>
        <dbReference type="Pfam" id="PF12704"/>
    </source>
</evidence>
<feature type="domain" description="ABC3 transporter permease C-terminal" evidence="8">
    <location>
        <begin position="52"/>
        <end position="169"/>
    </location>
</feature>
<evidence type="ECO:0000313" key="10">
    <source>
        <dbReference type="EMBL" id="VXC88312.1"/>
    </source>
</evidence>
<name>A0A654C630_SPHMU</name>
<keyword evidence="4 7" id="KW-1133">Transmembrane helix</keyword>
<keyword evidence="3 7" id="KW-0812">Transmembrane</keyword>
<evidence type="ECO:0000256" key="2">
    <source>
        <dbReference type="ARBA" id="ARBA00022475"/>
    </source>
</evidence>
<feature type="transmembrane region" description="Helical" evidence="7">
    <location>
        <begin position="144"/>
        <end position="164"/>
    </location>
</feature>
<gene>
    <name evidence="10" type="primary">macB</name>
    <name evidence="10" type="ORF">SPHINGO8BC_50648</name>
</gene>
<evidence type="ECO:0000256" key="4">
    <source>
        <dbReference type="ARBA" id="ARBA00022989"/>
    </source>
</evidence>
<keyword evidence="10" id="KW-0547">Nucleotide-binding</keyword>
<proteinExistence type="inferred from homology"/>
<dbReference type="EC" id="3.6.3.-" evidence="10"/>
<keyword evidence="10" id="KW-0067">ATP-binding</keyword>
<dbReference type="InterPro" id="IPR050250">
    <property type="entry name" value="Macrolide_Exporter_MacB"/>
</dbReference>
<dbReference type="GO" id="GO:0005524">
    <property type="term" value="F:ATP binding"/>
    <property type="evidence" value="ECO:0007669"/>
    <property type="project" value="UniProtKB-KW"/>
</dbReference>
<keyword evidence="10" id="KW-0378">Hydrolase</keyword>
<accession>A0A654C630</accession>
<dbReference type="AlphaFoldDB" id="A0A654C630"/>
<dbReference type="InterPro" id="IPR003838">
    <property type="entry name" value="ABC3_permease_C"/>
</dbReference>
<dbReference type="Pfam" id="PF02687">
    <property type="entry name" value="FtsX"/>
    <property type="match status" value="1"/>
</dbReference>
<dbReference type="GO" id="GO:0022857">
    <property type="term" value="F:transmembrane transporter activity"/>
    <property type="evidence" value="ECO:0007669"/>
    <property type="project" value="TreeGrafter"/>
</dbReference>
<dbReference type="PANTHER" id="PTHR30572:SF4">
    <property type="entry name" value="ABC TRANSPORTER PERMEASE YTRF"/>
    <property type="match status" value="1"/>
</dbReference>
<evidence type="ECO:0000256" key="1">
    <source>
        <dbReference type="ARBA" id="ARBA00004651"/>
    </source>
</evidence>
<feature type="domain" description="MacB-like periplasmic core" evidence="9">
    <location>
        <begin position="191"/>
        <end position="358"/>
    </location>
</feature>
<evidence type="ECO:0000259" key="8">
    <source>
        <dbReference type="Pfam" id="PF02687"/>
    </source>
</evidence>
<comment type="subcellular location">
    <subcellularLocation>
        <location evidence="1">Cell membrane</location>
        <topology evidence="1">Multi-pass membrane protein</topology>
    </subcellularLocation>
</comment>
<evidence type="ECO:0000256" key="6">
    <source>
        <dbReference type="ARBA" id="ARBA00038076"/>
    </source>
</evidence>
<dbReference type="GO" id="GO:0016787">
    <property type="term" value="F:hydrolase activity"/>
    <property type="evidence" value="ECO:0007669"/>
    <property type="project" value="UniProtKB-KW"/>
</dbReference>
<sequence length="419" mass="47376">MASFGMSYQEFKKTGNKIGLYLQPLTDIHLHSNFNYDLSVPGDIRYVYIFSAIALFMLLIATINFMNLSTASGFKRCKEVGVRKVLGADKQNLMRQFMLEGVLLTYISLGIALGIVLLALPLFNQISGKEIDIQKLEISKIIPILLGFGLIVGLFSSSYPALYLSSFNPLRVLKGKISRSTKGFNLRSGLVVFQFIISVGLIFGTVVVVQQLDYMRHIKLGYNKDNVLIIPSWPLGKNEKTYYNLLMQDSRIKHVSHSSYLPAGESNNNNFFIYPDGNTDQWVKTIRYDVDEEYIPVMGMQLKEGRNFAKTFGNDSLSVIINETAAKDLGWNNHSLGKILTNKDNKSYRVIGVVKDFHFRSLHEQISPLVMVLSDQAGSLILKTQTTDMEKLIQKLASLYRSFPTDIPFSYSFLDERYA</sequence>
<dbReference type="GO" id="GO:0005886">
    <property type="term" value="C:plasma membrane"/>
    <property type="evidence" value="ECO:0007669"/>
    <property type="project" value="UniProtKB-SubCell"/>
</dbReference>
<evidence type="ECO:0000256" key="3">
    <source>
        <dbReference type="ARBA" id="ARBA00022692"/>
    </source>
</evidence>
<keyword evidence="5 7" id="KW-0472">Membrane</keyword>